<dbReference type="SMART" id="SM00173">
    <property type="entry name" value="RAS"/>
    <property type="match status" value="1"/>
</dbReference>
<comment type="similarity">
    <text evidence="1">Belongs to the small GTPase superfamily. Rab family.</text>
</comment>
<dbReference type="Pfam" id="PF00071">
    <property type="entry name" value="Ras"/>
    <property type="match status" value="1"/>
</dbReference>
<evidence type="ECO:0000256" key="2">
    <source>
        <dbReference type="SAM" id="MobiDB-lite"/>
    </source>
</evidence>
<dbReference type="PROSITE" id="PS51419">
    <property type="entry name" value="RAB"/>
    <property type="match status" value="1"/>
</dbReference>
<evidence type="ECO:0000313" key="4">
    <source>
        <dbReference type="EMBL" id="KAF4140979.1"/>
    </source>
</evidence>
<reference evidence="3" key="1">
    <citation type="submission" date="2020-04" db="EMBL/GenBank/DDBJ databases">
        <title>Hybrid Assembly of Korean Phytophthora infestans isolates.</title>
        <authorList>
            <person name="Prokchorchik M."/>
            <person name="Lee Y."/>
            <person name="Seo J."/>
            <person name="Cho J.-H."/>
            <person name="Park Y.-E."/>
            <person name="Jang D.-C."/>
            <person name="Im J.-S."/>
            <person name="Choi J.-G."/>
            <person name="Park H.-J."/>
            <person name="Lee G.-B."/>
            <person name="Lee Y.-G."/>
            <person name="Hong S.-Y."/>
            <person name="Cho K."/>
            <person name="Sohn K.H."/>
        </authorList>
    </citation>
    <scope>NUCLEOTIDE SEQUENCE</scope>
    <source>
        <strain evidence="3">KR_1_A1</strain>
        <strain evidence="4">KR_2_A2</strain>
    </source>
</reference>
<evidence type="ECO:0000313" key="3">
    <source>
        <dbReference type="EMBL" id="KAF4036627.1"/>
    </source>
</evidence>
<dbReference type="EMBL" id="JAACNO010001405">
    <property type="protein sequence ID" value="KAF4140979.1"/>
    <property type="molecule type" value="Genomic_DNA"/>
</dbReference>
<dbReference type="SMART" id="SM00175">
    <property type="entry name" value="RAB"/>
    <property type="match status" value="1"/>
</dbReference>
<dbReference type="InterPro" id="IPR005225">
    <property type="entry name" value="Small_GTP-bd"/>
</dbReference>
<dbReference type="SUPFAM" id="SSF52540">
    <property type="entry name" value="P-loop containing nucleoside triphosphate hydrolases"/>
    <property type="match status" value="1"/>
</dbReference>
<protein>
    <submittedName>
        <fullName evidence="3">Ras family</fullName>
    </submittedName>
</protein>
<name>A0A833RZZ1_PHYIN</name>
<dbReference type="PRINTS" id="PR00449">
    <property type="entry name" value="RASTRNSFRMNG"/>
</dbReference>
<evidence type="ECO:0000256" key="1">
    <source>
        <dbReference type="ARBA" id="ARBA00006270"/>
    </source>
</evidence>
<dbReference type="EMBL" id="WSZM01000264">
    <property type="protein sequence ID" value="KAF4036627.1"/>
    <property type="molecule type" value="Genomic_DNA"/>
</dbReference>
<comment type="caution">
    <text evidence="3">The sequence shown here is derived from an EMBL/GenBank/DDBJ whole genome shotgun (WGS) entry which is preliminary data.</text>
</comment>
<evidence type="ECO:0000313" key="5">
    <source>
        <dbReference type="Proteomes" id="UP000602510"/>
    </source>
</evidence>
<dbReference type="Gene3D" id="3.40.50.300">
    <property type="entry name" value="P-loop containing nucleotide triphosphate hydrolases"/>
    <property type="match status" value="1"/>
</dbReference>
<dbReference type="NCBIfam" id="TIGR00231">
    <property type="entry name" value="small_GTP"/>
    <property type="match status" value="1"/>
</dbReference>
<proteinExistence type="inferred from homology"/>
<feature type="compositionally biased region" description="Low complexity" evidence="2">
    <location>
        <begin position="188"/>
        <end position="205"/>
    </location>
</feature>
<dbReference type="InterPro" id="IPR027417">
    <property type="entry name" value="P-loop_NTPase"/>
</dbReference>
<dbReference type="Proteomes" id="UP000602510">
    <property type="component" value="Unassembled WGS sequence"/>
</dbReference>
<gene>
    <name evidence="3" type="ORF">GN244_ATG11337</name>
    <name evidence="4" type="ORF">GN958_ATG09827</name>
</gene>
<accession>A0A833RZZ1</accession>
<dbReference type="PANTHER" id="PTHR47979">
    <property type="entry name" value="DRAB11-RELATED"/>
    <property type="match status" value="1"/>
</dbReference>
<keyword evidence="5" id="KW-1185">Reference proteome</keyword>
<dbReference type="AlphaFoldDB" id="A0A833RZZ1"/>
<organism evidence="3 5">
    <name type="scientific">Phytophthora infestans</name>
    <name type="common">Potato late blight agent</name>
    <name type="synonym">Botrytis infestans</name>
    <dbReference type="NCBI Taxonomy" id="4787"/>
    <lineage>
        <taxon>Eukaryota</taxon>
        <taxon>Sar</taxon>
        <taxon>Stramenopiles</taxon>
        <taxon>Oomycota</taxon>
        <taxon>Peronosporomycetes</taxon>
        <taxon>Peronosporales</taxon>
        <taxon>Peronosporaceae</taxon>
        <taxon>Phytophthora</taxon>
    </lineage>
</organism>
<sequence length="446" mass="49425">MSSPSSQRRHSSLLPAEAFSTDDDSDCTLFTLRDAILPLLIDNMTIFSTVPLDLPWQIAFRVKFPSEKLGLRFHPAQFPDTGNGIYTIRLLELTKGADGSGPAQQYNKHLQLGQEHLTLRPGLYLTHINDNHLVEVPCEEIIQSLQTTPRPITLRFVDVEAGVVTRHELRDSLRLDGDALSAAIAHLPGSSQSSPRRHPSSPTKTSGDHMYKIILLGTAGVGKSSLLAVAANGDDAYMDRRSPTLEAEFGTIEFPDPFDYSGTKYIKARIWDTAGQERFRAITRSHYRRADGALLVYDVSDALSFERLGEWLHTLRETAGDSLTAAMVVENKADKLPKDSRPAKYAQPDKVKAFCEAQNLLFARTTAKLNARAREWDGALKVFDAVRQLVLHIHETRTRPTPPSNLEFKQTEAVKTTERTESIKLTAPVVITSKPKALADCGGCNQ</sequence>
<dbReference type="InterPro" id="IPR001806">
    <property type="entry name" value="Small_GTPase"/>
</dbReference>
<dbReference type="GO" id="GO:0005525">
    <property type="term" value="F:GTP binding"/>
    <property type="evidence" value="ECO:0007669"/>
    <property type="project" value="InterPro"/>
</dbReference>
<dbReference type="GO" id="GO:0003924">
    <property type="term" value="F:GTPase activity"/>
    <property type="evidence" value="ECO:0007669"/>
    <property type="project" value="InterPro"/>
</dbReference>
<dbReference type="Proteomes" id="UP000704712">
    <property type="component" value="Unassembled WGS sequence"/>
</dbReference>
<dbReference type="FunFam" id="3.40.50.300:FF:001447">
    <property type="entry name" value="Ras-related protein Rab-1B"/>
    <property type="match status" value="1"/>
</dbReference>
<dbReference type="InterPro" id="IPR050209">
    <property type="entry name" value="Rab_GTPases_membrane_traffic"/>
</dbReference>
<feature type="region of interest" description="Disordered" evidence="2">
    <location>
        <begin position="186"/>
        <end position="207"/>
    </location>
</feature>